<dbReference type="InterPro" id="IPR036705">
    <property type="entry name" value="Ribosyl_crysJ1_sf"/>
</dbReference>
<comment type="caution">
    <text evidence="2">The sequence shown here is derived from an EMBL/GenBank/DDBJ whole genome shotgun (WGS) entry which is preliminary data.</text>
</comment>
<keyword evidence="1" id="KW-0460">Magnesium</keyword>
<dbReference type="Gene3D" id="1.10.4080.10">
    <property type="entry name" value="ADP-ribosylation/Crystallin J1"/>
    <property type="match status" value="1"/>
</dbReference>
<evidence type="ECO:0000313" key="2">
    <source>
        <dbReference type="EMBL" id="ROV91137.1"/>
    </source>
</evidence>
<dbReference type="PANTHER" id="PTHR16222:SF28">
    <property type="entry name" value="ADP-RIBOSYLGLYCOHYDROLASE"/>
    <property type="match status" value="1"/>
</dbReference>
<dbReference type="GO" id="GO:0046872">
    <property type="term" value="F:metal ion binding"/>
    <property type="evidence" value="ECO:0007669"/>
    <property type="project" value="UniProtKB-KW"/>
</dbReference>
<feature type="binding site" evidence="1">
    <location>
        <position position="77"/>
    </location>
    <ligand>
        <name>Mg(2+)</name>
        <dbReference type="ChEBI" id="CHEBI:18420"/>
        <label>1</label>
    </ligand>
</feature>
<evidence type="ECO:0000313" key="3">
    <source>
        <dbReference type="Proteomes" id="UP000284375"/>
    </source>
</evidence>
<keyword evidence="1" id="KW-0479">Metal-binding</keyword>
<proteinExistence type="predicted"/>
<dbReference type="Proteomes" id="UP000284375">
    <property type="component" value="Unassembled WGS sequence"/>
</dbReference>
<dbReference type="EMBL" id="LJZO01000045">
    <property type="protein sequence ID" value="ROV91137.1"/>
    <property type="molecule type" value="Genomic_DNA"/>
</dbReference>
<comment type="cofactor">
    <cofactor evidence="1">
        <name>Mg(2+)</name>
        <dbReference type="ChEBI" id="CHEBI:18420"/>
    </cofactor>
    <text evidence="1">Binds 2 magnesium ions per subunit.</text>
</comment>
<dbReference type="InterPro" id="IPR050792">
    <property type="entry name" value="ADP-ribosylglycohydrolase"/>
</dbReference>
<dbReference type="OrthoDB" id="2021138at2759"/>
<feature type="binding site" evidence="1">
    <location>
        <position position="75"/>
    </location>
    <ligand>
        <name>Mg(2+)</name>
        <dbReference type="ChEBI" id="CHEBI:18420"/>
        <label>1</label>
    </ligand>
</feature>
<dbReference type="InterPro" id="IPR005502">
    <property type="entry name" value="Ribosyl_crysJ1"/>
</dbReference>
<name>A0A423VJE7_CYTCH</name>
<accession>A0A423VJE7</accession>
<protein>
    <recommendedName>
        <fullName evidence="4">ADP-ribosylglycohydrolase</fullName>
    </recommendedName>
</protein>
<dbReference type="STRING" id="252740.A0A423VJE7"/>
<keyword evidence="3" id="KW-1185">Reference proteome</keyword>
<gene>
    <name evidence="2" type="ORF">VSDG_07834</name>
</gene>
<evidence type="ECO:0000256" key="1">
    <source>
        <dbReference type="PIRSR" id="PIRSR605502-1"/>
    </source>
</evidence>
<feature type="binding site" evidence="1">
    <location>
        <position position="76"/>
    </location>
    <ligand>
        <name>Mg(2+)</name>
        <dbReference type="ChEBI" id="CHEBI:18420"/>
        <label>1</label>
    </ligand>
</feature>
<dbReference type="PANTHER" id="PTHR16222">
    <property type="entry name" value="ADP-RIBOSYLGLYCOHYDROLASE"/>
    <property type="match status" value="1"/>
</dbReference>
<evidence type="ECO:0008006" key="4">
    <source>
        <dbReference type="Google" id="ProtNLM"/>
    </source>
</evidence>
<dbReference type="AlphaFoldDB" id="A0A423VJE7"/>
<organism evidence="2 3">
    <name type="scientific">Cytospora chrysosperma</name>
    <name type="common">Cytospora canker fungus</name>
    <name type="synonym">Sphaeria chrysosperma</name>
    <dbReference type="NCBI Taxonomy" id="252740"/>
    <lineage>
        <taxon>Eukaryota</taxon>
        <taxon>Fungi</taxon>
        <taxon>Dikarya</taxon>
        <taxon>Ascomycota</taxon>
        <taxon>Pezizomycotina</taxon>
        <taxon>Sordariomycetes</taxon>
        <taxon>Sordariomycetidae</taxon>
        <taxon>Diaporthales</taxon>
        <taxon>Cytosporaceae</taxon>
        <taxon>Cytospora</taxon>
    </lineage>
</organism>
<sequence length="129" mass="14059">MAVAVHNDQAESLIVGMMLGSAVGDAVGLYTEGLSADEARTYYPDGEFHLDSTGQNLTDYNPDDHRSSFDDASWTDDTDMALCMLLTFLHTGGIDHVVVATRFRDRPLQTLASDSSLAETNTYLVPNLK</sequence>
<reference evidence="2 3" key="1">
    <citation type="submission" date="2015-09" db="EMBL/GenBank/DDBJ databases">
        <title>Host preference determinants of Valsa canker pathogens revealed by comparative genomics.</title>
        <authorList>
            <person name="Yin Z."/>
            <person name="Huang L."/>
        </authorList>
    </citation>
    <scope>NUCLEOTIDE SEQUENCE [LARGE SCALE GENOMIC DNA]</scope>
    <source>
        <strain evidence="2 3">YSFL</strain>
    </source>
</reference>
<dbReference type="SUPFAM" id="SSF101478">
    <property type="entry name" value="ADP-ribosylglycohydrolase"/>
    <property type="match status" value="1"/>
</dbReference>
<dbReference type="Pfam" id="PF03747">
    <property type="entry name" value="ADP_ribosyl_GH"/>
    <property type="match status" value="1"/>
</dbReference>